<dbReference type="SUPFAM" id="SSF54160">
    <property type="entry name" value="Chromo domain-like"/>
    <property type="match status" value="1"/>
</dbReference>
<reference evidence="1" key="1">
    <citation type="submission" date="2020-11" db="EMBL/GenBank/DDBJ databases">
        <authorList>
            <consortium name="DOE Joint Genome Institute"/>
            <person name="Ahrendt S."/>
            <person name="Riley R."/>
            <person name="Andreopoulos W."/>
            <person name="Labutti K."/>
            <person name="Pangilinan J."/>
            <person name="Ruiz-Duenas F.J."/>
            <person name="Barrasa J.M."/>
            <person name="Sanchez-Garcia M."/>
            <person name="Camarero S."/>
            <person name="Miyauchi S."/>
            <person name="Serrano A."/>
            <person name="Linde D."/>
            <person name="Babiker R."/>
            <person name="Drula E."/>
            <person name="Ayuso-Fernandez I."/>
            <person name="Pacheco R."/>
            <person name="Padilla G."/>
            <person name="Ferreira P."/>
            <person name="Barriuso J."/>
            <person name="Kellner H."/>
            <person name="Castanera R."/>
            <person name="Alfaro M."/>
            <person name="Ramirez L."/>
            <person name="Pisabarro A.G."/>
            <person name="Kuo A."/>
            <person name="Tritt A."/>
            <person name="Lipzen A."/>
            <person name="He G."/>
            <person name="Yan M."/>
            <person name="Ng V."/>
            <person name="Cullen D."/>
            <person name="Martin F."/>
            <person name="Rosso M.-N."/>
            <person name="Henrissat B."/>
            <person name="Hibbett D."/>
            <person name="Martinez A.T."/>
            <person name="Grigoriev I.V."/>
        </authorList>
    </citation>
    <scope>NUCLEOTIDE SEQUENCE</scope>
    <source>
        <strain evidence="1">CIRM-BRFM 674</strain>
    </source>
</reference>
<evidence type="ECO:0000313" key="2">
    <source>
        <dbReference type="Proteomes" id="UP000807469"/>
    </source>
</evidence>
<gene>
    <name evidence="1" type="ORF">BDN70DRAFT_821397</name>
</gene>
<dbReference type="OrthoDB" id="2630497at2759"/>
<dbReference type="AlphaFoldDB" id="A0A9P5YMQ5"/>
<feature type="non-terminal residue" evidence="1">
    <location>
        <position position="1"/>
    </location>
</feature>
<dbReference type="InterPro" id="IPR016197">
    <property type="entry name" value="Chromo-like_dom_sf"/>
</dbReference>
<proteinExistence type="predicted"/>
<accession>A0A9P5YMQ5</accession>
<dbReference type="EMBL" id="MU156009">
    <property type="protein sequence ID" value="KAF9470420.1"/>
    <property type="molecule type" value="Genomic_DNA"/>
</dbReference>
<keyword evidence="2" id="KW-1185">Reference proteome</keyword>
<sequence>LELPQEWKIHNVFHISKLTPFKMPTFLLQSLVTHTPHIPNEMPVIDAILDKCQLCNSLHYLIHLLSQAPENCKWLPEWVVLMFADPFNLLRNYASTP</sequence>
<comment type="caution">
    <text evidence="1">The sequence shown here is derived from an EMBL/GenBank/DDBJ whole genome shotgun (WGS) entry which is preliminary data.</text>
</comment>
<name>A0A9P5YMQ5_9AGAR</name>
<organism evidence="1 2">
    <name type="scientific">Pholiota conissans</name>
    <dbReference type="NCBI Taxonomy" id="109636"/>
    <lineage>
        <taxon>Eukaryota</taxon>
        <taxon>Fungi</taxon>
        <taxon>Dikarya</taxon>
        <taxon>Basidiomycota</taxon>
        <taxon>Agaricomycotina</taxon>
        <taxon>Agaricomycetes</taxon>
        <taxon>Agaricomycetidae</taxon>
        <taxon>Agaricales</taxon>
        <taxon>Agaricineae</taxon>
        <taxon>Strophariaceae</taxon>
        <taxon>Pholiota</taxon>
    </lineage>
</organism>
<protein>
    <submittedName>
        <fullName evidence="1">Uncharacterized protein</fullName>
    </submittedName>
</protein>
<evidence type="ECO:0000313" key="1">
    <source>
        <dbReference type="EMBL" id="KAF9470420.1"/>
    </source>
</evidence>
<dbReference type="Proteomes" id="UP000807469">
    <property type="component" value="Unassembled WGS sequence"/>
</dbReference>